<organism evidence="3 4">
    <name type="scientific">Prevotella melaninogenica</name>
    <dbReference type="NCBI Taxonomy" id="28132"/>
    <lineage>
        <taxon>Bacteria</taxon>
        <taxon>Pseudomonadati</taxon>
        <taxon>Bacteroidota</taxon>
        <taxon>Bacteroidia</taxon>
        <taxon>Bacteroidales</taxon>
        <taxon>Prevotellaceae</taxon>
        <taxon>Prevotella</taxon>
    </lineage>
</organism>
<accession>A0A250KJX6</accession>
<evidence type="ECO:0000259" key="2">
    <source>
        <dbReference type="Pfam" id="PF13421"/>
    </source>
</evidence>
<dbReference type="EMBL" id="AP018049">
    <property type="protein sequence ID" value="BBA29345.1"/>
    <property type="molecule type" value="Genomic_DNA"/>
</dbReference>
<dbReference type="OrthoDB" id="9764015at2"/>
<dbReference type="InterPro" id="IPR036013">
    <property type="entry name" value="Band_7/SPFH_dom_sf"/>
</dbReference>
<gene>
    <name evidence="3" type="ORF">PMEL1_01277</name>
</gene>
<dbReference type="PANTHER" id="PTHR37826:SF2">
    <property type="entry name" value="ZINC-RIBBON DOMAIN-CONTAINING PROTEIN"/>
    <property type="match status" value="1"/>
</dbReference>
<dbReference type="AlphaFoldDB" id="A0A250KJX6"/>
<dbReference type="SUPFAM" id="SSF117892">
    <property type="entry name" value="Band 7/SPFH domain"/>
    <property type="match status" value="1"/>
</dbReference>
<sequence>MGLTDIFRRQLRTVIEWKEQKTNLLFHQLETTTDEIKNASKLIVAPGQGCIIVYDGKVKDTLTEPGIYEMETSNHPFITSLLNLAQQTDSEHKMRFYFFRTAEMVNILWGTPSPVKYFEPEYKLPITLGACGNFSIVISDPEKMFVTLLGPISDYYSQDVQELVSSRIITPLTTFLAEKAYSYREVDTHLMEMSEDLKNKTAEELERLGLKLTDFRINSVTFDEETLERIGRIANMTTEKQAAAEVDLDYVSMQKLEALREAARNEGGLAGAGLQMGAGLQLAQDIFKTQGKENATEGEITERLRKLKNLLNEQLITEEEYEKKKNEILSKL</sequence>
<feature type="domain" description="SPFH" evidence="2">
    <location>
        <begin position="28"/>
        <end position="236"/>
    </location>
</feature>
<dbReference type="Proteomes" id="UP000267517">
    <property type="component" value="Chromosome I"/>
</dbReference>
<evidence type="ECO:0000259" key="1">
    <source>
        <dbReference type="Pfam" id="PF09851"/>
    </source>
</evidence>
<protein>
    <submittedName>
        <fullName evidence="3">Membrane protein</fullName>
    </submittedName>
</protein>
<feature type="domain" description="SHOCT" evidence="1">
    <location>
        <begin position="302"/>
        <end position="329"/>
    </location>
</feature>
<dbReference type="PANTHER" id="PTHR37826">
    <property type="entry name" value="FLOTILLIN BAND_7_5 DOMAIN PROTEIN"/>
    <property type="match status" value="1"/>
</dbReference>
<dbReference type="CDD" id="cd03408">
    <property type="entry name" value="SPFH_like_u1"/>
    <property type="match status" value="1"/>
</dbReference>
<dbReference type="Pfam" id="PF13421">
    <property type="entry name" value="Band_7_1"/>
    <property type="match status" value="1"/>
</dbReference>
<proteinExistence type="predicted"/>
<evidence type="ECO:0000313" key="4">
    <source>
        <dbReference type="Proteomes" id="UP000267517"/>
    </source>
</evidence>
<dbReference type="RefSeq" id="WP_120174454.1">
    <property type="nucleotide sequence ID" value="NZ_AP018049.1"/>
</dbReference>
<evidence type="ECO:0000313" key="3">
    <source>
        <dbReference type="EMBL" id="BBA29345.1"/>
    </source>
</evidence>
<dbReference type="Pfam" id="PF09851">
    <property type="entry name" value="SHOCT"/>
    <property type="match status" value="1"/>
</dbReference>
<reference evidence="3 4" key="1">
    <citation type="submission" date="2017-05" db="EMBL/GenBank/DDBJ databases">
        <title>whole genome sequence of Prevotella melaninogenica GAI 07411.</title>
        <authorList>
            <person name="Kondo Y."/>
            <person name="Hoshino T."/>
        </authorList>
    </citation>
    <scope>NUCLEOTIDE SEQUENCE [LARGE SCALE GENOMIC DNA]</scope>
    <source>
        <strain evidence="3 4">GAI 07411</strain>
    </source>
</reference>
<dbReference type="InterPro" id="IPR018649">
    <property type="entry name" value="SHOCT"/>
</dbReference>
<dbReference type="InterPro" id="IPR033880">
    <property type="entry name" value="SPFH_YdjI"/>
</dbReference>
<name>A0A250KJX6_9BACT</name>